<dbReference type="OrthoDB" id="2379109at2"/>
<evidence type="ECO:0000313" key="3">
    <source>
        <dbReference type="Proteomes" id="UP000245423"/>
    </source>
</evidence>
<dbReference type="Proteomes" id="UP000245423">
    <property type="component" value="Chromosome 1"/>
</dbReference>
<dbReference type="InterPro" id="IPR036582">
    <property type="entry name" value="Mao_N_sf"/>
</dbReference>
<dbReference type="RefSeq" id="WP_025640587.1">
    <property type="nucleotide sequence ID" value="NZ_LT669839.1"/>
</dbReference>
<evidence type="ECO:0000313" key="2">
    <source>
        <dbReference type="EMBL" id="SHD76253.1"/>
    </source>
</evidence>
<evidence type="ECO:0000259" key="1">
    <source>
        <dbReference type="Pfam" id="PF07833"/>
    </source>
</evidence>
<protein>
    <recommendedName>
        <fullName evidence="1">Copper amine oxidase-like N-terminal domain-containing protein</fullName>
    </recommendedName>
</protein>
<sequence length="238" mass="26231">MKRTTIVLVVILTLLAFTAGVVSSQGVNEIIQATLARDISFSLNGQAHKFKDENGSTLYPILYEGRTYLPVRAVSETAGLGVDWDNKTKTVILNTHGQGEGTDPITGKTEDGNKSVNLVDRVNSLGNAIKTVENKYVQYISYNKGLVADSEYTLWRMNIDTTSYDELVLEIAHLGGNLVEIEIYDNSSDIRLEALSIESADSLKKISIDISDIDELRVNWRCTLGEKAVLVFGGELRK</sequence>
<organism evidence="2 3">
    <name type="scientific">[Clostridium] ultunense Esp</name>
    <dbReference type="NCBI Taxonomy" id="1288971"/>
    <lineage>
        <taxon>Bacteria</taxon>
        <taxon>Bacillati</taxon>
        <taxon>Bacillota</taxon>
        <taxon>Tissierellia</taxon>
        <taxon>Tissierellales</taxon>
        <taxon>Tepidimicrobiaceae</taxon>
        <taxon>Schnuerera</taxon>
    </lineage>
</organism>
<proteinExistence type="predicted"/>
<gene>
    <name evidence="2" type="ORF">CUESP1_0874</name>
</gene>
<accession>A0A1M4PLA8</accession>
<name>A0A1M4PLA8_9FIRM</name>
<dbReference type="SUPFAM" id="SSF55383">
    <property type="entry name" value="Copper amine oxidase, domain N"/>
    <property type="match status" value="1"/>
</dbReference>
<dbReference type="InterPro" id="IPR012854">
    <property type="entry name" value="Cu_amine_oxidase-like_N"/>
</dbReference>
<dbReference type="AlphaFoldDB" id="A0A1M4PLA8"/>
<feature type="domain" description="Copper amine oxidase-like N-terminal" evidence="1">
    <location>
        <begin position="59"/>
        <end position="96"/>
    </location>
</feature>
<dbReference type="EMBL" id="LT669839">
    <property type="protein sequence ID" value="SHD76253.1"/>
    <property type="molecule type" value="Genomic_DNA"/>
</dbReference>
<keyword evidence="3" id="KW-1185">Reference proteome</keyword>
<reference evidence="2 3" key="1">
    <citation type="submission" date="2016-11" db="EMBL/GenBank/DDBJ databases">
        <authorList>
            <person name="Manzoor S."/>
        </authorList>
    </citation>
    <scope>NUCLEOTIDE SEQUENCE [LARGE SCALE GENOMIC DNA]</scope>
    <source>
        <strain evidence="2">Clostridium ultunense strain Esp</strain>
    </source>
</reference>
<dbReference type="Pfam" id="PF07833">
    <property type="entry name" value="Cu_amine_oxidN1"/>
    <property type="match status" value="1"/>
</dbReference>